<evidence type="ECO:0000313" key="2">
    <source>
        <dbReference type="EMBL" id="QSW87283.1"/>
    </source>
</evidence>
<accession>A0ABX7Q9F7</accession>
<organism evidence="2 3">
    <name type="scientific">Flavobacterium endoglycinae</name>
    <dbReference type="NCBI Taxonomy" id="2816357"/>
    <lineage>
        <taxon>Bacteria</taxon>
        <taxon>Pseudomonadati</taxon>
        <taxon>Bacteroidota</taxon>
        <taxon>Flavobacteriia</taxon>
        <taxon>Flavobacteriales</taxon>
        <taxon>Flavobacteriaceae</taxon>
        <taxon>Flavobacterium</taxon>
    </lineage>
</organism>
<dbReference type="Proteomes" id="UP000663440">
    <property type="component" value="Chromosome"/>
</dbReference>
<reference evidence="2 3" key="1">
    <citation type="submission" date="2021-03" db="EMBL/GenBank/DDBJ databases">
        <title>Flavobacterium kribbensis sp. nov, an endophytic bacteria, isolated from soybean.</title>
        <authorList>
            <person name="Lee J."/>
            <person name="Seo J."/>
        </authorList>
    </citation>
    <scope>NUCLEOTIDE SEQUENCE [LARGE SCALE GENOMIC DNA]</scope>
    <source>
        <strain evidence="2 3">BB8</strain>
    </source>
</reference>
<evidence type="ECO:0000313" key="3">
    <source>
        <dbReference type="Proteomes" id="UP000663440"/>
    </source>
</evidence>
<dbReference type="PROSITE" id="PS51257">
    <property type="entry name" value="PROKAR_LIPOPROTEIN"/>
    <property type="match status" value="1"/>
</dbReference>
<evidence type="ECO:0000256" key="1">
    <source>
        <dbReference type="SAM" id="SignalP"/>
    </source>
</evidence>
<sequence length="138" mass="15512">MKTRLLFTLFSALSFFIISCSTDENNGGGVIGGGSDPIKLSNKKISFSSEANSVTITSQSKWWKIGDIRLNDEKFGFNSEIAAQQSFILKYNEFQIERKEGTTIIININKNTTNQDRNLIITLQEGNYYDNINISQAK</sequence>
<keyword evidence="1" id="KW-0732">Signal</keyword>
<name>A0ABX7Q9F7_9FLAO</name>
<proteinExistence type="predicted"/>
<protein>
    <recommendedName>
        <fullName evidence="4">BACON domain-containing protein</fullName>
    </recommendedName>
</protein>
<evidence type="ECO:0008006" key="4">
    <source>
        <dbReference type="Google" id="ProtNLM"/>
    </source>
</evidence>
<feature type="signal peptide" evidence="1">
    <location>
        <begin position="1"/>
        <end position="20"/>
    </location>
</feature>
<gene>
    <name evidence="2" type="ORF">J0383_13355</name>
</gene>
<keyword evidence="3" id="KW-1185">Reference proteome</keyword>
<dbReference type="RefSeq" id="WP_207294540.1">
    <property type="nucleotide sequence ID" value="NZ_CP071448.1"/>
</dbReference>
<feature type="chain" id="PRO_5046995442" description="BACON domain-containing protein" evidence="1">
    <location>
        <begin position="21"/>
        <end position="138"/>
    </location>
</feature>
<dbReference type="EMBL" id="CP071448">
    <property type="protein sequence ID" value="QSW87283.1"/>
    <property type="molecule type" value="Genomic_DNA"/>
</dbReference>